<dbReference type="InterPro" id="IPR030846">
    <property type="entry name" value="DnaG_bac"/>
</dbReference>
<evidence type="ECO:0000256" key="3">
    <source>
        <dbReference type="ARBA" id="ARBA00022679"/>
    </source>
</evidence>
<evidence type="ECO:0000256" key="6">
    <source>
        <dbReference type="ARBA" id="ARBA00022723"/>
    </source>
</evidence>
<feature type="zinc finger region" description="CHC2-type" evidence="14">
    <location>
        <begin position="35"/>
        <end position="60"/>
    </location>
</feature>
<comment type="similarity">
    <text evidence="12 13">Belongs to the DnaG primase family.</text>
</comment>
<dbReference type="SUPFAM" id="SSF57783">
    <property type="entry name" value="Zinc beta-ribbon"/>
    <property type="match status" value="1"/>
</dbReference>
<protein>
    <recommendedName>
        <fullName evidence="12 13">DNA primase</fullName>
        <ecNumber evidence="12">2.7.7.101</ecNumber>
    </recommendedName>
</protein>
<keyword evidence="2 12" id="KW-0639">Primosome</keyword>
<dbReference type="CDD" id="cd03364">
    <property type="entry name" value="TOPRIM_DnaG_primases"/>
    <property type="match status" value="1"/>
</dbReference>
<comment type="function">
    <text evidence="12 13">RNA polymerase that catalyzes the synthesis of short RNA molecules used as primers for DNA polymerase during DNA replication.</text>
</comment>
<keyword evidence="3 12" id="KW-0808">Transferase</keyword>
<dbReference type="InterPro" id="IPR036977">
    <property type="entry name" value="DNA_primase_Znf_CHC2"/>
</dbReference>
<dbReference type="NCBIfam" id="TIGR01391">
    <property type="entry name" value="dnaG"/>
    <property type="match status" value="1"/>
</dbReference>
<dbReference type="InterPro" id="IPR006171">
    <property type="entry name" value="TOPRIM_dom"/>
</dbReference>
<keyword evidence="11 12" id="KW-0804">Transcription</keyword>
<evidence type="ECO:0000256" key="14">
    <source>
        <dbReference type="PIRSR" id="PIRSR002811-1"/>
    </source>
</evidence>
<evidence type="ECO:0000313" key="16">
    <source>
        <dbReference type="EMBL" id="OGK31162.1"/>
    </source>
</evidence>
<dbReference type="GO" id="GO:0000428">
    <property type="term" value="C:DNA-directed RNA polymerase complex"/>
    <property type="evidence" value="ECO:0007669"/>
    <property type="project" value="UniProtKB-KW"/>
</dbReference>
<dbReference type="SUPFAM" id="SSF56731">
    <property type="entry name" value="DNA primase core"/>
    <property type="match status" value="1"/>
</dbReference>
<evidence type="ECO:0000313" key="17">
    <source>
        <dbReference type="Proteomes" id="UP000177199"/>
    </source>
</evidence>
<comment type="catalytic activity">
    <reaction evidence="12">
        <text>ssDNA + n NTP = ssDNA/pppN(pN)n-1 hybrid + (n-1) diphosphate.</text>
        <dbReference type="EC" id="2.7.7.101"/>
    </reaction>
</comment>
<dbReference type="GO" id="GO:0006269">
    <property type="term" value="P:DNA replication, synthesis of primer"/>
    <property type="evidence" value="ECO:0007669"/>
    <property type="project" value="UniProtKB-UniRule"/>
</dbReference>
<dbReference type="SMART" id="SM00400">
    <property type="entry name" value="ZnF_CHCC"/>
    <property type="match status" value="1"/>
</dbReference>
<dbReference type="GO" id="GO:0003899">
    <property type="term" value="F:DNA-directed RNA polymerase activity"/>
    <property type="evidence" value="ECO:0007669"/>
    <property type="project" value="UniProtKB-UniRule"/>
</dbReference>
<reference evidence="16 17" key="1">
    <citation type="journal article" date="2016" name="Nat. Commun.">
        <title>Thousands of microbial genomes shed light on interconnected biogeochemical processes in an aquifer system.</title>
        <authorList>
            <person name="Anantharaman K."/>
            <person name="Brown C.T."/>
            <person name="Hug L.A."/>
            <person name="Sharon I."/>
            <person name="Castelle C.J."/>
            <person name="Probst A.J."/>
            <person name="Thomas B.C."/>
            <person name="Singh A."/>
            <person name="Wilkins M.J."/>
            <person name="Karaoz U."/>
            <person name="Brodie E.L."/>
            <person name="Williams K.H."/>
            <person name="Hubbard S.S."/>
            <person name="Banfield J.F."/>
        </authorList>
    </citation>
    <scope>NUCLEOTIDE SEQUENCE [LARGE SCALE GENOMIC DNA]</scope>
</reference>
<dbReference type="PANTHER" id="PTHR30313:SF2">
    <property type="entry name" value="DNA PRIMASE"/>
    <property type="match status" value="1"/>
</dbReference>
<keyword evidence="7 14" id="KW-0863">Zinc-finger</keyword>
<dbReference type="GO" id="GO:1990077">
    <property type="term" value="C:primosome complex"/>
    <property type="evidence" value="ECO:0007669"/>
    <property type="project" value="UniProtKB-KW"/>
</dbReference>
<evidence type="ECO:0000256" key="4">
    <source>
        <dbReference type="ARBA" id="ARBA00022695"/>
    </source>
</evidence>
<dbReference type="GO" id="GO:0005737">
    <property type="term" value="C:cytoplasm"/>
    <property type="evidence" value="ECO:0007669"/>
    <property type="project" value="TreeGrafter"/>
</dbReference>
<dbReference type="Pfam" id="PF10410">
    <property type="entry name" value="DnaB_bind"/>
    <property type="match status" value="1"/>
</dbReference>
<name>A0A1F7HK71_9BACT</name>
<keyword evidence="9" id="KW-0460">Magnesium</keyword>
<comment type="cofactor">
    <cofactor evidence="13 14">
        <name>Zn(2+)</name>
        <dbReference type="ChEBI" id="CHEBI:29105"/>
    </cofactor>
    <text evidence="13 14">Binds 1 zinc ion per monomer.</text>
</comment>
<dbReference type="PROSITE" id="PS50880">
    <property type="entry name" value="TOPRIM"/>
    <property type="match status" value="1"/>
</dbReference>
<dbReference type="Gene3D" id="3.40.1360.10">
    <property type="match status" value="1"/>
</dbReference>
<evidence type="ECO:0000256" key="13">
    <source>
        <dbReference type="PIRNR" id="PIRNR002811"/>
    </source>
</evidence>
<evidence type="ECO:0000259" key="15">
    <source>
        <dbReference type="PROSITE" id="PS50880"/>
    </source>
</evidence>
<evidence type="ECO:0000256" key="10">
    <source>
        <dbReference type="ARBA" id="ARBA00023125"/>
    </source>
</evidence>
<dbReference type="InterPro" id="IPR002694">
    <property type="entry name" value="Znf_CHC2"/>
</dbReference>
<evidence type="ECO:0000256" key="5">
    <source>
        <dbReference type="ARBA" id="ARBA00022705"/>
    </source>
</evidence>
<dbReference type="GO" id="GO:0008270">
    <property type="term" value="F:zinc ion binding"/>
    <property type="evidence" value="ECO:0007669"/>
    <property type="project" value="UniProtKB-KW"/>
</dbReference>
<dbReference type="InterPro" id="IPR037068">
    <property type="entry name" value="DNA_primase_core_N_sf"/>
</dbReference>
<dbReference type="Pfam" id="PF01807">
    <property type="entry name" value="Zn_ribbon_DnaG"/>
    <property type="match status" value="1"/>
</dbReference>
<dbReference type="InterPro" id="IPR013264">
    <property type="entry name" value="DNAG_N"/>
</dbReference>
<evidence type="ECO:0000256" key="11">
    <source>
        <dbReference type="ARBA" id="ARBA00023163"/>
    </source>
</evidence>
<feature type="domain" description="Toprim" evidence="15">
    <location>
        <begin position="255"/>
        <end position="336"/>
    </location>
</feature>
<accession>A0A1F7HK71</accession>
<keyword evidence="8 13" id="KW-0862">Zinc</keyword>
<dbReference type="Pfam" id="PF13155">
    <property type="entry name" value="Toprim_2"/>
    <property type="match status" value="1"/>
</dbReference>
<comment type="caution">
    <text evidence="16">The sequence shown here is derived from an EMBL/GenBank/DDBJ whole genome shotgun (WGS) entry which is preliminary data.</text>
</comment>
<dbReference type="EMBL" id="MFZV01000018">
    <property type="protein sequence ID" value="OGK31162.1"/>
    <property type="molecule type" value="Genomic_DNA"/>
</dbReference>
<comment type="caution">
    <text evidence="12">Lacks conserved residue(s) required for the propagation of feature annotation.</text>
</comment>
<evidence type="ECO:0000256" key="1">
    <source>
        <dbReference type="ARBA" id="ARBA00022478"/>
    </source>
</evidence>
<dbReference type="AlphaFoldDB" id="A0A1F7HK71"/>
<evidence type="ECO:0000256" key="2">
    <source>
        <dbReference type="ARBA" id="ARBA00022515"/>
    </source>
</evidence>
<organism evidence="16 17">
    <name type="scientific">Candidatus Roizmanbacteria bacterium RIFCSPHIGHO2_12_FULL_33_9</name>
    <dbReference type="NCBI Taxonomy" id="1802045"/>
    <lineage>
        <taxon>Bacteria</taxon>
        <taxon>Candidatus Roizmaniibacteriota</taxon>
    </lineage>
</organism>
<dbReference type="FunFam" id="3.90.980.10:FF:000001">
    <property type="entry name" value="DNA primase"/>
    <property type="match status" value="1"/>
</dbReference>
<sequence>MNDTISEVKKRIEIVDFIGSFINLKRSGRNYKAVCPFHQEKTPSFVVSPDRQIWHCFGACSEGGDVIKFLMKWENLTFYEALKELAEKAGVKIKSVPFEDRVWEKKERLIKLNSLTADYFNYILHDTKYGKKALDYLKSRDINPKVIEKFNLGYAPNSWDSLYNFLTKKKFNQDELFEAGLVVKGQNRGYYDRFRGRIIFPITDPRGNIIAFSGRLLDEDAKEAKYINSPETPLYHKRENLYGINLAKDKIRKDNNVYIVEGEFDVISMFQKGFENTVAIKGSALTRDHLMYLKRYTNTVTLALDADASGEEAMKRALDDAESLEFEVKIAIIDFAKDPDEAVRKNFEDFKKALKNSVSIYDFVITYAQKKYPDTDAFSKKKIADIVIPFIEKINNPIVLSHYIKKLTGILEVSEQSIFTQINRFRHNKNQKHFLNRKPDDESKESRDLKIQKYVLSLIFQSKSPYSLSEKLFNTVRADELSTPSYQKIAEFLIKFSKEQQNQFNIDKFSLMLKPELRAVFDELFLYATFEADFEDDNVNKLISEIKKFSLKREISKLLKSDTSSDKKDKQLTELNTALKQLEKNIIKL</sequence>
<dbReference type="FunFam" id="3.90.580.10:FF:000001">
    <property type="entry name" value="DNA primase"/>
    <property type="match status" value="1"/>
</dbReference>
<dbReference type="PANTHER" id="PTHR30313">
    <property type="entry name" value="DNA PRIMASE"/>
    <property type="match status" value="1"/>
</dbReference>
<keyword evidence="10 12" id="KW-0238">DNA-binding</keyword>
<dbReference type="GO" id="GO:0003677">
    <property type="term" value="F:DNA binding"/>
    <property type="evidence" value="ECO:0007669"/>
    <property type="project" value="UniProtKB-KW"/>
</dbReference>
<dbReference type="InterPro" id="IPR006295">
    <property type="entry name" value="DNA_primase_DnaG"/>
</dbReference>
<dbReference type="HAMAP" id="MF_00974">
    <property type="entry name" value="DNA_primase_DnaG"/>
    <property type="match status" value="1"/>
</dbReference>
<dbReference type="InterPro" id="IPR050219">
    <property type="entry name" value="DnaG_primase"/>
</dbReference>
<dbReference type="Pfam" id="PF08275">
    <property type="entry name" value="DNAG_N"/>
    <property type="match status" value="1"/>
</dbReference>
<evidence type="ECO:0000256" key="8">
    <source>
        <dbReference type="ARBA" id="ARBA00022833"/>
    </source>
</evidence>
<comment type="subunit">
    <text evidence="12">Monomer. Interacts with DnaB.</text>
</comment>
<evidence type="ECO:0000256" key="9">
    <source>
        <dbReference type="ARBA" id="ARBA00022842"/>
    </source>
</evidence>
<keyword evidence="1 12" id="KW-0240">DNA-directed RNA polymerase</keyword>
<dbReference type="PIRSF" id="PIRSF002811">
    <property type="entry name" value="DnaG"/>
    <property type="match status" value="1"/>
</dbReference>
<evidence type="ECO:0000256" key="7">
    <source>
        <dbReference type="ARBA" id="ARBA00022771"/>
    </source>
</evidence>
<dbReference type="InterPro" id="IPR034151">
    <property type="entry name" value="TOPRIM_DnaG_bac"/>
</dbReference>
<evidence type="ECO:0000256" key="12">
    <source>
        <dbReference type="HAMAP-Rule" id="MF_00974"/>
    </source>
</evidence>
<keyword evidence="5 12" id="KW-0235">DNA replication</keyword>
<dbReference type="Gene3D" id="3.90.980.10">
    <property type="entry name" value="DNA primase, catalytic core, N-terminal domain"/>
    <property type="match status" value="1"/>
</dbReference>
<proteinExistence type="inferred from homology"/>
<dbReference type="EC" id="2.7.7.101" evidence="12"/>
<dbReference type="SMART" id="SM00493">
    <property type="entry name" value="TOPRIM"/>
    <property type="match status" value="1"/>
</dbReference>
<keyword evidence="4 12" id="KW-0548">Nucleotidyltransferase</keyword>
<dbReference type="Gene3D" id="3.90.580.10">
    <property type="entry name" value="Zinc finger, CHC2-type domain"/>
    <property type="match status" value="1"/>
</dbReference>
<keyword evidence="6 13" id="KW-0479">Metal-binding</keyword>
<gene>
    <name evidence="12" type="primary">dnaG</name>
    <name evidence="16" type="ORF">A3F29_01050</name>
</gene>
<dbReference type="InterPro" id="IPR019475">
    <property type="entry name" value="DNA_primase_DnaB-bd"/>
</dbReference>
<dbReference type="Proteomes" id="UP000177199">
    <property type="component" value="Unassembled WGS sequence"/>
</dbReference>